<organism evidence="8 9">
    <name type="scientific">Flavivirga spongiicola</name>
    <dbReference type="NCBI Taxonomy" id="421621"/>
    <lineage>
        <taxon>Bacteria</taxon>
        <taxon>Pseudomonadati</taxon>
        <taxon>Bacteroidota</taxon>
        <taxon>Flavobacteriia</taxon>
        <taxon>Flavobacteriales</taxon>
        <taxon>Flavobacteriaceae</taxon>
        <taxon>Flavivirga</taxon>
    </lineage>
</organism>
<dbReference type="RefSeq" id="WP_303307503.1">
    <property type="nucleotide sequence ID" value="NZ_JAODOP010000004.1"/>
</dbReference>
<evidence type="ECO:0000256" key="2">
    <source>
        <dbReference type="ARBA" id="ARBA00008779"/>
    </source>
</evidence>
<feature type="domain" description="Sulfatase N-terminal" evidence="7">
    <location>
        <begin position="44"/>
        <end position="410"/>
    </location>
</feature>
<proteinExistence type="inferred from homology"/>
<keyword evidence="3" id="KW-0479">Metal-binding</keyword>
<reference evidence="8 9" key="1">
    <citation type="submission" date="2022-09" db="EMBL/GenBank/DDBJ databases">
        <title>Genome sequencing of Flavivirga sp. MEBiC05379.</title>
        <authorList>
            <person name="Oh H.-M."/>
            <person name="Kwon K.K."/>
            <person name="Park M.J."/>
            <person name="Yang S.-H."/>
        </authorList>
    </citation>
    <scope>NUCLEOTIDE SEQUENCE [LARGE SCALE GENOMIC DNA]</scope>
    <source>
        <strain evidence="8 9">MEBiC05379</strain>
    </source>
</reference>
<comment type="cofactor">
    <cofactor evidence="1">
        <name>Ca(2+)</name>
        <dbReference type="ChEBI" id="CHEBI:29108"/>
    </cofactor>
</comment>
<keyword evidence="4" id="KW-0732">Signal</keyword>
<keyword evidence="9" id="KW-1185">Reference proteome</keyword>
<dbReference type="PANTHER" id="PTHR45953">
    <property type="entry name" value="IDURONATE 2-SULFATASE"/>
    <property type="match status" value="1"/>
</dbReference>
<dbReference type="Pfam" id="PF00884">
    <property type="entry name" value="Sulfatase"/>
    <property type="match status" value="1"/>
</dbReference>
<evidence type="ECO:0000259" key="7">
    <source>
        <dbReference type="Pfam" id="PF00884"/>
    </source>
</evidence>
<name>A0ABU7XWW1_9FLAO</name>
<dbReference type="Proteomes" id="UP001337305">
    <property type="component" value="Unassembled WGS sequence"/>
</dbReference>
<comment type="similarity">
    <text evidence="2">Belongs to the sulfatase family.</text>
</comment>
<keyword evidence="5" id="KW-0378">Hydrolase</keyword>
<dbReference type="PROSITE" id="PS00149">
    <property type="entry name" value="SULFATASE_2"/>
    <property type="match status" value="1"/>
</dbReference>
<evidence type="ECO:0000256" key="4">
    <source>
        <dbReference type="ARBA" id="ARBA00022729"/>
    </source>
</evidence>
<evidence type="ECO:0000256" key="3">
    <source>
        <dbReference type="ARBA" id="ARBA00022723"/>
    </source>
</evidence>
<dbReference type="InterPro" id="IPR024607">
    <property type="entry name" value="Sulfatase_CS"/>
</dbReference>
<dbReference type="InterPro" id="IPR035874">
    <property type="entry name" value="IDS"/>
</dbReference>
<keyword evidence="6" id="KW-0106">Calcium</keyword>
<dbReference type="SUPFAM" id="SSF53649">
    <property type="entry name" value="Alkaline phosphatase-like"/>
    <property type="match status" value="1"/>
</dbReference>
<sequence length="516" mass="58330">MINIGHFVTKSYCSVIVLCIFIIFSSCQEGEKQKSNTTVNDKYNVLFVSIDDLRPQLGCYGDPTVVTPSIDQFAKEATLFKRAYCQQALCSASRASMLTGLRPETTGITGMYQKGMPLDEQFPMVYTLPENFKDNGYFSYSIGKVFHQMGGTDVGSDNVADAWSKPAWNPHDVGPYGPKGMERYKVKYDSLASTGSDMRSLKDIPKVFYAEDPDIPDNQLPDGAMADKAIEMIKKFKADDTNFFLAVGFVKPHLPFVAPKKYWDLYDRNKIELAPNDFHPVGAPEYTMLQNIGIYKYEDAPAKNQNPTREQALDAVHGYLACISYVDAQFKKLIDALKTQNLYNNTIIVVYGDHGYQVGEHNGWGTKHSNYESSTHAPLIIRIPNATTSGKSINKLVEFTDVYPTLKDYCGLSEPENYELEGTSLRPLIEETATTWKDVAFSTYPRNIKGVGRALGTGMVTDRYRLVTWHVPEKAFTEYELYDHKIDPQENFNLINHPHYQEIIEELKTKMIIHSK</sequence>
<dbReference type="CDD" id="cd16030">
    <property type="entry name" value="iduronate-2-sulfatase"/>
    <property type="match status" value="1"/>
</dbReference>
<dbReference type="PANTHER" id="PTHR45953:SF1">
    <property type="entry name" value="IDURONATE 2-SULFATASE"/>
    <property type="match status" value="1"/>
</dbReference>
<evidence type="ECO:0000313" key="8">
    <source>
        <dbReference type="EMBL" id="MEF3835210.1"/>
    </source>
</evidence>
<gene>
    <name evidence="8" type="ORF">N1F79_18950</name>
</gene>
<evidence type="ECO:0000256" key="1">
    <source>
        <dbReference type="ARBA" id="ARBA00001913"/>
    </source>
</evidence>
<protein>
    <submittedName>
        <fullName evidence="8">Sulfatase</fullName>
    </submittedName>
</protein>
<comment type="caution">
    <text evidence="8">The sequence shown here is derived from an EMBL/GenBank/DDBJ whole genome shotgun (WGS) entry which is preliminary data.</text>
</comment>
<accession>A0ABU7XWW1</accession>
<dbReference type="EMBL" id="JAODOP010000004">
    <property type="protein sequence ID" value="MEF3835210.1"/>
    <property type="molecule type" value="Genomic_DNA"/>
</dbReference>
<evidence type="ECO:0000313" key="9">
    <source>
        <dbReference type="Proteomes" id="UP001337305"/>
    </source>
</evidence>
<evidence type="ECO:0000256" key="6">
    <source>
        <dbReference type="ARBA" id="ARBA00022837"/>
    </source>
</evidence>
<evidence type="ECO:0000256" key="5">
    <source>
        <dbReference type="ARBA" id="ARBA00022801"/>
    </source>
</evidence>
<dbReference type="InterPro" id="IPR000917">
    <property type="entry name" value="Sulfatase_N"/>
</dbReference>
<dbReference type="InterPro" id="IPR017850">
    <property type="entry name" value="Alkaline_phosphatase_core_sf"/>
</dbReference>
<dbReference type="Gene3D" id="3.40.720.10">
    <property type="entry name" value="Alkaline Phosphatase, subunit A"/>
    <property type="match status" value="1"/>
</dbReference>